<sequence>MPNNYRCMGESLADIEISKDGEIYYVRMTLPSGEVVSMENENFEEILEEIANDLQDRYPA</sequence>
<proteinExistence type="predicted"/>
<reference evidence="1 2" key="1">
    <citation type="journal article" date="2007" name="Proc. Natl. Acad. Sci. U.S.A.">
        <title>Genome dynamics in a natural archaeal population.</title>
        <authorList>
            <person name="Allen E.E."/>
            <person name="Tyson G.W."/>
            <person name="Whitaker R.J."/>
            <person name="Detter J.C."/>
            <person name="Richardson P.M."/>
            <person name="Banfield J.F."/>
        </authorList>
    </citation>
    <scope>NUCLEOTIDE SEQUENCE [LARGE SCALE GENOMIC DNA]</scope>
    <source>
        <strain evidence="2">fer1</strain>
    </source>
</reference>
<organism evidence="1 2">
    <name type="scientific">Ferroplasma acidarmanus Fer1</name>
    <dbReference type="NCBI Taxonomy" id="333146"/>
    <lineage>
        <taxon>Archaea</taxon>
        <taxon>Methanobacteriati</taxon>
        <taxon>Thermoplasmatota</taxon>
        <taxon>Thermoplasmata</taxon>
        <taxon>Thermoplasmatales</taxon>
        <taxon>Ferroplasmaceae</taxon>
        <taxon>Ferroplasma</taxon>
    </lineage>
</organism>
<protein>
    <submittedName>
        <fullName evidence="1">Uncharacterized protein</fullName>
    </submittedName>
</protein>
<accession>S0ANG9</accession>
<dbReference type="HOGENOM" id="CLU_3056905_0_0_2"/>
<evidence type="ECO:0000313" key="2">
    <source>
        <dbReference type="Proteomes" id="UP000014660"/>
    </source>
</evidence>
<dbReference type="AlphaFoldDB" id="S0ANG9"/>
<dbReference type="KEGG" id="fac:FACI_IFERC01G0302"/>
<keyword evidence="2" id="KW-1185">Reference proteome</keyword>
<dbReference type="EMBL" id="CP004145">
    <property type="protein sequence ID" value="AGO60282.1"/>
    <property type="molecule type" value="Genomic_DNA"/>
</dbReference>
<dbReference type="Proteomes" id="UP000014660">
    <property type="component" value="Chromosome"/>
</dbReference>
<name>S0ANG9_FERAC</name>
<gene>
    <name evidence="1" type="ORF">FACI_IFERC00001G0302</name>
</gene>
<evidence type="ECO:0000313" key="1">
    <source>
        <dbReference type="EMBL" id="AGO60282.1"/>
    </source>
</evidence>